<keyword evidence="2" id="KW-1185">Reference proteome</keyword>
<dbReference type="Proteomes" id="UP000467236">
    <property type="component" value="Chromosome"/>
</dbReference>
<dbReference type="CDD" id="cd02970">
    <property type="entry name" value="PRX_like2"/>
    <property type="match status" value="1"/>
</dbReference>
<dbReference type="SUPFAM" id="SSF52833">
    <property type="entry name" value="Thioredoxin-like"/>
    <property type="match status" value="1"/>
</dbReference>
<dbReference type="InterPro" id="IPR013766">
    <property type="entry name" value="Thioredoxin_domain"/>
</dbReference>
<evidence type="ECO:0000313" key="1">
    <source>
        <dbReference type="EMBL" id="BBX73617.1"/>
    </source>
</evidence>
<gene>
    <name evidence="1" type="ORF">MSHI_15230</name>
</gene>
<reference evidence="1 2" key="1">
    <citation type="journal article" date="2019" name="Emerg. Microbes Infect.">
        <title>Comprehensive subspecies identification of 175 nontuberculous mycobacteria species based on 7547 genomic profiles.</title>
        <authorList>
            <person name="Matsumoto Y."/>
            <person name="Kinjo T."/>
            <person name="Motooka D."/>
            <person name="Nabeya D."/>
            <person name="Jung N."/>
            <person name="Uechi K."/>
            <person name="Horii T."/>
            <person name="Iida T."/>
            <person name="Fujita J."/>
            <person name="Nakamura S."/>
        </authorList>
    </citation>
    <scope>NUCLEOTIDE SEQUENCE [LARGE SCALE GENOMIC DNA]</scope>
    <source>
        <strain evidence="1 2">JCM 14233</strain>
    </source>
</reference>
<sequence length="191" mass="20980">MPSRLSSGAAVPSCRLQDINGQAVDVPAATGRTHLQFRRFAACPICHLHLRSFANRHQEVADSGITEVVFFHSPVEALRGYQSLLPFTVIADPDRLLYREFGVETSLRAVTHPRAWWAALRGAAAMLHRNDPERAGVGLGAGTTHLGLPADFLIDPDGTVVAVHYGRHADDQWSVDQLLDIDRSLGRKDTR</sequence>
<dbReference type="RefSeq" id="WP_232065461.1">
    <property type="nucleotide sequence ID" value="NZ_AP022575.1"/>
</dbReference>
<dbReference type="PROSITE" id="PS51352">
    <property type="entry name" value="THIOREDOXIN_2"/>
    <property type="match status" value="1"/>
</dbReference>
<name>A0A7I7MP97_9MYCO</name>
<accession>A0A7I7MP97</accession>
<proteinExistence type="predicted"/>
<organism evidence="1 2">
    <name type="scientific">Mycobacterium shinjukuense</name>
    <dbReference type="NCBI Taxonomy" id="398694"/>
    <lineage>
        <taxon>Bacteria</taxon>
        <taxon>Bacillati</taxon>
        <taxon>Actinomycetota</taxon>
        <taxon>Actinomycetes</taxon>
        <taxon>Mycobacteriales</taxon>
        <taxon>Mycobacteriaceae</taxon>
        <taxon>Mycobacterium</taxon>
    </lineage>
</organism>
<dbReference type="GO" id="GO:0016209">
    <property type="term" value="F:antioxidant activity"/>
    <property type="evidence" value="ECO:0007669"/>
    <property type="project" value="InterPro"/>
</dbReference>
<dbReference type="AlphaFoldDB" id="A0A7I7MP97"/>
<dbReference type="Gene3D" id="3.40.30.10">
    <property type="entry name" value="Glutaredoxin"/>
    <property type="match status" value="1"/>
</dbReference>
<dbReference type="Pfam" id="PF13911">
    <property type="entry name" value="AhpC-TSA_2"/>
    <property type="match status" value="1"/>
</dbReference>
<dbReference type="KEGG" id="mshj:MSHI_15230"/>
<protein>
    <submittedName>
        <fullName evidence="1">Uncharacterized protein</fullName>
    </submittedName>
</protein>
<dbReference type="EMBL" id="AP022575">
    <property type="protein sequence ID" value="BBX73617.1"/>
    <property type="molecule type" value="Genomic_DNA"/>
</dbReference>
<dbReference type="GO" id="GO:0016491">
    <property type="term" value="F:oxidoreductase activity"/>
    <property type="evidence" value="ECO:0007669"/>
    <property type="project" value="InterPro"/>
</dbReference>
<dbReference type="InterPro" id="IPR036249">
    <property type="entry name" value="Thioredoxin-like_sf"/>
</dbReference>
<evidence type="ECO:0000313" key="2">
    <source>
        <dbReference type="Proteomes" id="UP000467236"/>
    </source>
</evidence>
<dbReference type="InterPro" id="IPR032801">
    <property type="entry name" value="PXL2A/B/C"/>
</dbReference>